<name>A0A098LLT1_9BACT</name>
<accession>A0A098LLT1</accession>
<evidence type="ECO:0000313" key="2">
    <source>
        <dbReference type="EMBL" id="GAL87454.1"/>
    </source>
</evidence>
<reference evidence="2 3" key="1">
    <citation type="submission" date="2014-09" db="EMBL/GenBank/DDBJ databases">
        <title>Sporocytophaga myxococcoides PG-01 genome sequencing.</title>
        <authorList>
            <person name="Liu L."/>
            <person name="Gao P.J."/>
            <person name="Chen G.J."/>
            <person name="Wang L.S."/>
        </authorList>
    </citation>
    <scope>NUCLEOTIDE SEQUENCE [LARGE SCALE GENOMIC DNA]</scope>
    <source>
        <strain evidence="2 3">PG-01</strain>
    </source>
</reference>
<dbReference type="EMBL" id="BBLT01000013">
    <property type="protein sequence ID" value="GAL87454.1"/>
    <property type="molecule type" value="Genomic_DNA"/>
</dbReference>
<comment type="caution">
    <text evidence="2">The sequence shown here is derived from an EMBL/GenBank/DDBJ whole genome shotgun (WGS) entry which is preliminary data.</text>
</comment>
<organism evidence="2 3">
    <name type="scientific">Sporocytophaga myxococcoides</name>
    <dbReference type="NCBI Taxonomy" id="153721"/>
    <lineage>
        <taxon>Bacteria</taxon>
        <taxon>Pseudomonadati</taxon>
        <taxon>Bacteroidota</taxon>
        <taxon>Cytophagia</taxon>
        <taxon>Cytophagales</taxon>
        <taxon>Cytophagaceae</taxon>
        <taxon>Sporocytophaga</taxon>
    </lineage>
</organism>
<feature type="compositionally biased region" description="Basic and acidic residues" evidence="1">
    <location>
        <begin position="30"/>
        <end position="41"/>
    </location>
</feature>
<protein>
    <submittedName>
        <fullName evidence="2">Uncharacterized protein</fullName>
    </submittedName>
</protein>
<gene>
    <name evidence="2" type="ORF">MYP_4684</name>
</gene>
<feature type="region of interest" description="Disordered" evidence="1">
    <location>
        <begin position="26"/>
        <end position="63"/>
    </location>
</feature>
<dbReference type="RefSeq" id="WP_045468931.1">
    <property type="nucleotide sequence ID" value="NZ_BBLT01000013.1"/>
</dbReference>
<evidence type="ECO:0000313" key="3">
    <source>
        <dbReference type="Proteomes" id="UP000030185"/>
    </source>
</evidence>
<sequence length="114" mass="12773">MSHIKLNIIILIFFLGNVFACSPYNGQTDKMNRPLPEKKTDTLSSRSIPDPTPKDSLNADSVKTVDKETTKKVDIRYIRKSINLHKKPLVAYSGAQNILIARIGTTEDELITTD</sequence>
<proteinExistence type="predicted"/>
<dbReference type="STRING" id="153721.MYP_4684"/>
<dbReference type="OrthoDB" id="9845814at2"/>
<evidence type="ECO:0000256" key="1">
    <source>
        <dbReference type="SAM" id="MobiDB-lite"/>
    </source>
</evidence>
<keyword evidence="3" id="KW-1185">Reference proteome</keyword>
<dbReference type="AlphaFoldDB" id="A0A098LLT1"/>
<dbReference type="Proteomes" id="UP000030185">
    <property type="component" value="Unassembled WGS sequence"/>
</dbReference>